<evidence type="ECO:0000313" key="10">
    <source>
        <dbReference type="EMBL" id="AIL46729.1"/>
    </source>
</evidence>
<organism evidence="10 11">
    <name type="scientific">Elizabethkingia anophelis NUHP1</name>
    <dbReference type="NCBI Taxonomy" id="1338011"/>
    <lineage>
        <taxon>Bacteria</taxon>
        <taxon>Pseudomonadati</taxon>
        <taxon>Bacteroidota</taxon>
        <taxon>Flavobacteriia</taxon>
        <taxon>Flavobacteriales</taxon>
        <taxon>Weeksellaceae</taxon>
        <taxon>Elizabethkingia</taxon>
    </lineage>
</organism>
<dbReference type="KEGG" id="eao:BD94_2954"/>
<dbReference type="HOGENOM" id="CLU_000445_114_4_10"/>
<dbReference type="EMBL" id="CP007547">
    <property type="protein sequence ID" value="AIL46729.1"/>
    <property type="molecule type" value="Genomic_DNA"/>
</dbReference>
<dbReference type="EC" id="2.7.13.3" evidence="2"/>
<dbReference type="InterPro" id="IPR036097">
    <property type="entry name" value="HisK_dim/P_sf"/>
</dbReference>
<dbReference type="AlphaFoldDB" id="A0A077EKH3"/>
<keyword evidence="5 10" id="KW-0418">Kinase</keyword>
<keyword evidence="8" id="KW-1133">Transmembrane helix</keyword>
<feature type="transmembrane region" description="Helical" evidence="8">
    <location>
        <begin position="33"/>
        <end position="50"/>
    </location>
</feature>
<dbReference type="SUPFAM" id="SSF55874">
    <property type="entry name" value="ATPase domain of HSP90 chaperone/DNA topoisomerase II/histidine kinase"/>
    <property type="match status" value="1"/>
</dbReference>
<sequence length="439" mass="51374">MKTKFYIIQIAILLLGLIFGILAFDCYESGKWITALLFLCLSVFMIILNIRNAQQSGKETEQILQAINHKDFSLFPDKKQNDPLKQKAVDLYYQEKEKNTDVLSFKILYENILNQLDIGIMILKENTNDWEVFYSNPKFIEILKVPKYNRWSLYEEKSPEFFKLIKDTDYRESQDFMEVSINQAGFQTYSLRTTRLETPREDFCIISLESVQKIIERKEKMAWNNLMKVISHELLNTLTPINSLIRNMEYITDQEEISRDDQEEIKESLKIVNNKSEQLLNFINNYRQVAELPKPKLQKISIRPVIEKVLRLMESEFQNKSITVSTNIRDYMVMADEKMLERSLINLLTNALHAVEDLDNGKIKINTDQQNTRTVIQVEDNGIGISDQISDKIFLPFFTTRNSGSGIGLTLTKSIMEAHNGYINFRKQQQGSIFELWFT</sequence>
<evidence type="ECO:0000313" key="11">
    <source>
        <dbReference type="Proteomes" id="UP000028933"/>
    </source>
</evidence>
<dbReference type="InterPro" id="IPR005467">
    <property type="entry name" value="His_kinase_dom"/>
</dbReference>
<dbReference type="Gene3D" id="1.10.287.130">
    <property type="match status" value="1"/>
</dbReference>
<dbReference type="PANTHER" id="PTHR43065">
    <property type="entry name" value="SENSOR HISTIDINE KINASE"/>
    <property type="match status" value="1"/>
</dbReference>
<keyword evidence="8" id="KW-0472">Membrane</keyword>
<dbReference type="PRINTS" id="PR00344">
    <property type="entry name" value="BCTRLSENSOR"/>
</dbReference>
<evidence type="ECO:0000256" key="1">
    <source>
        <dbReference type="ARBA" id="ARBA00000085"/>
    </source>
</evidence>
<dbReference type="Pfam" id="PF02518">
    <property type="entry name" value="HATPase_c"/>
    <property type="match status" value="1"/>
</dbReference>
<evidence type="ECO:0000256" key="7">
    <source>
        <dbReference type="ARBA" id="ARBA00023012"/>
    </source>
</evidence>
<dbReference type="RefSeq" id="WP_024565741.1">
    <property type="nucleotide sequence ID" value="NZ_CP007547.1"/>
</dbReference>
<keyword evidence="8" id="KW-0812">Transmembrane</keyword>
<dbReference type="InterPro" id="IPR004358">
    <property type="entry name" value="Sig_transdc_His_kin-like_C"/>
</dbReference>
<accession>A0A077EKH3</accession>
<dbReference type="InterPro" id="IPR003594">
    <property type="entry name" value="HATPase_dom"/>
</dbReference>
<dbReference type="SUPFAM" id="SSF47384">
    <property type="entry name" value="Homodimeric domain of signal transducing histidine kinase"/>
    <property type="match status" value="1"/>
</dbReference>
<reference evidence="10" key="2">
    <citation type="journal article" date="2015" name="Genome Biol. Evol.">
        <title>Complete Genome Sequence and Transcriptomic Analysis of the Novel Pathogen Elizabethkingia anophelis in Response to Oxidative Stress.</title>
        <authorList>
            <person name="Li Y."/>
            <person name="Liu Y."/>
            <person name="Chew S.C."/>
            <person name="Tay M."/>
            <person name="Salido M.M."/>
            <person name="Teo J."/>
            <person name="Lauro F.M."/>
            <person name="Givskov M."/>
            <person name="Yang L."/>
        </authorList>
    </citation>
    <scope>NUCLEOTIDE SEQUENCE</scope>
    <source>
        <strain evidence="10">NUHP1</strain>
    </source>
</reference>
<dbReference type="PROSITE" id="PS50109">
    <property type="entry name" value="HIS_KIN"/>
    <property type="match status" value="1"/>
</dbReference>
<evidence type="ECO:0000259" key="9">
    <source>
        <dbReference type="PROSITE" id="PS50109"/>
    </source>
</evidence>
<dbReference type="PANTHER" id="PTHR43065:SF46">
    <property type="entry name" value="C4-DICARBOXYLATE TRANSPORT SENSOR PROTEIN DCTB"/>
    <property type="match status" value="1"/>
</dbReference>
<feature type="domain" description="Histidine kinase" evidence="9">
    <location>
        <begin position="229"/>
        <end position="439"/>
    </location>
</feature>
<keyword evidence="3" id="KW-0808">Transferase</keyword>
<dbReference type="SMART" id="SM00387">
    <property type="entry name" value="HATPase_c"/>
    <property type="match status" value="1"/>
</dbReference>
<dbReference type="eggNOG" id="COG5000">
    <property type="taxonomic scope" value="Bacteria"/>
</dbReference>
<gene>
    <name evidence="10" type="ORF">BD94_2954</name>
</gene>
<dbReference type="InterPro" id="IPR036890">
    <property type="entry name" value="HATPase_C_sf"/>
</dbReference>
<evidence type="ECO:0000256" key="3">
    <source>
        <dbReference type="ARBA" id="ARBA00022679"/>
    </source>
</evidence>
<evidence type="ECO:0000256" key="5">
    <source>
        <dbReference type="ARBA" id="ARBA00022777"/>
    </source>
</evidence>
<protein>
    <recommendedName>
        <fullName evidence="2">histidine kinase</fullName>
        <ecNumber evidence="2">2.7.13.3</ecNumber>
    </recommendedName>
</protein>
<name>A0A077EKH3_9FLAO</name>
<evidence type="ECO:0000256" key="4">
    <source>
        <dbReference type="ARBA" id="ARBA00022741"/>
    </source>
</evidence>
<keyword evidence="7" id="KW-0902">Two-component regulatory system</keyword>
<keyword evidence="4" id="KW-0547">Nucleotide-binding</keyword>
<dbReference type="STRING" id="1338011.BD94_2954"/>
<reference evidence="10" key="1">
    <citation type="journal article" date="2013" name="Lancet">
        <title>First case of E anophelis outbreak in an intensive-care unit.</title>
        <authorList>
            <person name="Teo J."/>
            <person name="Tan S.Y."/>
            <person name="Tay M."/>
            <person name="Ding Y."/>
            <person name="Kjelleberg S."/>
            <person name="Givskov M."/>
            <person name="Lin R.T."/>
            <person name="Yang L."/>
        </authorList>
    </citation>
    <scope>NUCLEOTIDE SEQUENCE [LARGE SCALE GENOMIC DNA]</scope>
    <source>
        <strain evidence="10">NUHP1</strain>
    </source>
</reference>
<comment type="catalytic activity">
    <reaction evidence="1">
        <text>ATP + protein L-histidine = ADP + protein N-phospho-L-histidine.</text>
        <dbReference type="EC" id="2.7.13.3"/>
    </reaction>
</comment>
<dbReference type="Proteomes" id="UP000028933">
    <property type="component" value="Chromosome"/>
</dbReference>
<dbReference type="Gene3D" id="3.30.565.10">
    <property type="entry name" value="Histidine kinase-like ATPase, C-terminal domain"/>
    <property type="match status" value="1"/>
</dbReference>
<keyword evidence="6" id="KW-0067">ATP-binding</keyword>
<evidence type="ECO:0000256" key="8">
    <source>
        <dbReference type="SAM" id="Phobius"/>
    </source>
</evidence>
<dbReference type="GO" id="GO:0005524">
    <property type="term" value="F:ATP binding"/>
    <property type="evidence" value="ECO:0007669"/>
    <property type="project" value="UniProtKB-KW"/>
</dbReference>
<proteinExistence type="predicted"/>
<dbReference type="GO" id="GO:0000155">
    <property type="term" value="F:phosphorelay sensor kinase activity"/>
    <property type="evidence" value="ECO:0007669"/>
    <property type="project" value="InterPro"/>
</dbReference>
<evidence type="ECO:0000256" key="6">
    <source>
        <dbReference type="ARBA" id="ARBA00022840"/>
    </source>
</evidence>
<evidence type="ECO:0000256" key="2">
    <source>
        <dbReference type="ARBA" id="ARBA00012438"/>
    </source>
</evidence>